<dbReference type="AlphaFoldDB" id="A0A6I4HYU8"/>
<dbReference type="SMART" id="SM00091">
    <property type="entry name" value="PAS"/>
    <property type="match status" value="1"/>
</dbReference>
<keyword evidence="3" id="KW-0157">Chromophore</keyword>
<keyword evidence="1" id="KW-0285">Flavoprotein</keyword>
<dbReference type="PROSITE" id="PS50112">
    <property type="entry name" value="PAS"/>
    <property type="match status" value="1"/>
</dbReference>
<proteinExistence type="predicted"/>
<dbReference type="InterPro" id="IPR000014">
    <property type="entry name" value="PAS"/>
</dbReference>
<dbReference type="SUPFAM" id="SSF48403">
    <property type="entry name" value="Ankyrin repeat"/>
    <property type="match status" value="1"/>
</dbReference>
<evidence type="ECO:0000259" key="4">
    <source>
        <dbReference type="PROSITE" id="PS50112"/>
    </source>
</evidence>
<accession>A0A6I4HYU8</accession>
<dbReference type="PROSITE" id="PS50088">
    <property type="entry name" value="ANK_REPEAT"/>
    <property type="match status" value="1"/>
</dbReference>
<feature type="domain" description="PAS" evidence="4">
    <location>
        <begin position="19"/>
        <end position="92"/>
    </location>
</feature>
<evidence type="ECO:0000313" key="6">
    <source>
        <dbReference type="Proteomes" id="UP000429232"/>
    </source>
</evidence>
<evidence type="ECO:0000256" key="3">
    <source>
        <dbReference type="ARBA" id="ARBA00022991"/>
    </source>
</evidence>
<evidence type="ECO:0000256" key="1">
    <source>
        <dbReference type="ARBA" id="ARBA00022630"/>
    </source>
</evidence>
<dbReference type="PANTHER" id="PTHR47429:SF2">
    <property type="entry name" value="PROTEIN TWIN LOV 1"/>
    <property type="match status" value="1"/>
</dbReference>
<keyword evidence="6" id="KW-1185">Reference proteome</keyword>
<dbReference type="Proteomes" id="UP000429232">
    <property type="component" value="Chromosome"/>
</dbReference>
<dbReference type="EMBL" id="CP066775">
    <property type="protein sequence ID" value="QQL50225.1"/>
    <property type="molecule type" value="Genomic_DNA"/>
</dbReference>
<dbReference type="PANTHER" id="PTHR47429">
    <property type="entry name" value="PROTEIN TWIN LOV 1"/>
    <property type="match status" value="1"/>
</dbReference>
<dbReference type="SUPFAM" id="SSF55785">
    <property type="entry name" value="PYP-like sensor domain (PAS domain)"/>
    <property type="match status" value="1"/>
</dbReference>
<dbReference type="CDD" id="cd00130">
    <property type="entry name" value="PAS"/>
    <property type="match status" value="1"/>
</dbReference>
<dbReference type="NCBIfam" id="TIGR00229">
    <property type="entry name" value="sensory_box"/>
    <property type="match status" value="1"/>
</dbReference>
<keyword evidence="2" id="KW-0288">FMN</keyword>
<dbReference type="InterPro" id="IPR036770">
    <property type="entry name" value="Ankyrin_rpt-contain_sf"/>
</dbReference>
<reference evidence="5 6" key="1">
    <citation type="submission" date="2020-12" db="EMBL/GenBank/DDBJ databases">
        <title>HMF7856_wgs.fasta genome submission.</title>
        <authorList>
            <person name="Kang H."/>
            <person name="Kim H."/>
            <person name="Joh K."/>
        </authorList>
    </citation>
    <scope>NUCLEOTIDE SEQUENCE [LARGE SCALE GENOMIC DNA]</scope>
    <source>
        <strain evidence="5 6">HMF7856</strain>
    </source>
</reference>
<protein>
    <submittedName>
        <fullName evidence="5">PAS domain-containing protein</fullName>
    </submittedName>
</protein>
<name>A0A6I4HYU8_9SPHI</name>
<dbReference type="RefSeq" id="WP_157522737.1">
    <property type="nucleotide sequence ID" value="NZ_CP066775.1"/>
</dbReference>
<organism evidence="5 6">
    <name type="scientific">Mucilaginibacter ginkgonis</name>
    <dbReference type="NCBI Taxonomy" id="2682091"/>
    <lineage>
        <taxon>Bacteria</taxon>
        <taxon>Pseudomonadati</taxon>
        <taxon>Bacteroidota</taxon>
        <taxon>Sphingobacteriia</taxon>
        <taxon>Sphingobacteriales</taxon>
        <taxon>Sphingobacteriaceae</taxon>
        <taxon>Mucilaginibacter</taxon>
    </lineage>
</organism>
<dbReference type="InterPro" id="IPR035965">
    <property type="entry name" value="PAS-like_dom_sf"/>
</dbReference>
<dbReference type="InterPro" id="IPR002110">
    <property type="entry name" value="Ankyrin_rpt"/>
</dbReference>
<gene>
    <name evidence="5" type="ORF">GO620_001875</name>
</gene>
<dbReference type="KEGG" id="mgik:GO620_001875"/>
<dbReference type="Gene3D" id="3.30.450.20">
    <property type="entry name" value="PAS domain"/>
    <property type="match status" value="1"/>
</dbReference>
<dbReference type="Gene3D" id="1.25.40.20">
    <property type="entry name" value="Ankyrin repeat-containing domain"/>
    <property type="match status" value="1"/>
</dbReference>
<evidence type="ECO:0000256" key="2">
    <source>
        <dbReference type="ARBA" id="ARBA00022643"/>
    </source>
</evidence>
<dbReference type="PROSITE" id="PS50297">
    <property type="entry name" value="ANK_REP_REGION"/>
    <property type="match status" value="1"/>
</dbReference>
<dbReference type="Pfam" id="PF13426">
    <property type="entry name" value="PAS_9"/>
    <property type="match status" value="1"/>
</dbReference>
<evidence type="ECO:0000313" key="5">
    <source>
        <dbReference type="EMBL" id="QQL50225.1"/>
    </source>
</evidence>
<dbReference type="SMART" id="SM00248">
    <property type="entry name" value="ANK"/>
    <property type="match status" value="1"/>
</dbReference>
<sequence length="153" mass="16838">MNAASSNMRLPDGGFANDTLVFLKAALNSSVSSIITTDNNLPDNPIIYANKSFQNITGYVYEEIIGHNCRFLQGDDREQIGKTDLRNAIEKGENINLEIRNYSKDGELFWNALDLQHGNGGTALMFAAMFGRDDVLQFLIESGADVTVTDVRG</sequence>
<dbReference type="Pfam" id="PF00023">
    <property type="entry name" value="Ank"/>
    <property type="match status" value="1"/>
</dbReference>